<feature type="region of interest" description="Disordered" evidence="1">
    <location>
        <begin position="1"/>
        <end position="27"/>
    </location>
</feature>
<gene>
    <name evidence="2" type="ORF">SAMN06297387_12134</name>
</gene>
<dbReference type="InterPro" id="IPR046053">
    <property type="entry name" value="DUF6011"/>
</dbReference>
<dbReference type="Pfam" id="PF19474">
    <property type="entry name" value="DUF6011"/>
    <property type="match status" value="1"/>
</dbReference>
<evidence type="ECO:0000313" key="2">
    <source>
        <dbReference type="EMBL" id="SOD65180.1"/>
    </source>
</evidence>
<reference evidence="2 3" key="1">
    <citation type="submission" date="2017-09" db="EMBL/GenBank/DDBJ databases">
        <authorList>
            <person name="Ehlers B."/>
            <person name="Leendertz F.H."/>
        </authorList>
    </citation>
    <scope>NUCLEOTIDE SEQUENCE [LARGE SCALE GENOMIC DNA]</scope>
    <source>
        <strain evidence="2 3">CGMCC 4.7095</strain>
    </source>
</reference>
<dbReference type="AlphaFoldDB" id="A0A286E2Q5"/>
<dbReference type="RefSeq" id="WP_245880767.1">
    <property type="nucleotide sequence ID" value="NZ_OCNE01000021.1"/>
</dbReference>
<organism evidence="2 3">
    <name type="scientific">Streptomyces zhaozhouensis</name>
    <dbReference type="NCBI Taxonomy" id="1300267"/>
    <lineage>
        <taxon>Bacteria</taxon>
        <taxon>Bacillati</taxon>
        <taxon>Actinomycetota</taxon>
        <taxon>Actinomycetes</taxon>
        <taxon>Kitasatosporales</taxon>
        <taxon>Streptomycetaceae</taxon>
        <taxon>Streptomyces</taxon>
    </lineage>
</organism>
<protein>
    <submittedName>
        <fullName evidence="2">Uncharacterized protein</fullName>
    </submittedName>
</protein>
<accession>A0A286E2Q5</accession>
<dbReference type="EMBL" id="OCNE01000021">
    <property type="protein sequence ID" value="SOD65180.1"/>
    <property type="molecule type" value="Genomic_DNA"/>
</dbReference>
<keyword evidence="3" id="KW-1185">Reference proteome</keyword>
<proteinExistence type="predicted"/>
<name>A0A286E2Q5_9ACTN</name>
<evidence type="ECO:0000256" key="1">
    <source>
        <dbReference type="SAM" id="MobiDB-lite"/>
    </source>
</evidence>
<dbReference type="Proteomes" id="UP000219072">
    <property type="component" value="Unassembled WGS sequence"/>
</dbReference>
<feature type="region of interest" description="Disordered" evidence="1">
    <location>
        <begin position="55"/>
        <end position="75"/>
    </location>
</feature>
<evidence type="ECO:0000313" key="3">
    <source>
        <dbReference type="Proteomes" id="UP000219072"/>
    </source>
</evidence>
<sequence length="75" mass="8198">MAGTTSGANDPQPALLPDPEERRRPPVHCRLCGRPLRDREARTWGLGPECRAKLELRAAPRPPDGPVEQDPLPGV</sequence>